<name>A0A0M0K955_9EUKA</name>
<dbReference type="InterPro" id="IPR011990">
    <property type="entry name" value="TPR-like_helical_dom_sf"/>
</dbReference>
<gene>
    <name evidence="1" type="ORF">Ctob_012551</name>
</gene>
<organism evidence="1 2">
    <name type="scientific">Chrysochromulina tobinii</name>
    <dbReference type="NCBI Taxonomy" id="1460289"/>
    <lineage>
        <taxon>Eukaryota</taxon>
        <taxon>Haptista</taxon>
        <taxon>Haptophyta</taxon>
        <taxon>Prymnesiophyceae</taxon>
        <taxon>Prymnesiales</taxon>
        <taxon>Chrysochromulinaceae</taxon>
        <taxon>Chrysochromulina</taxon>
    </lineage>
</organism>
<dbReference type="Proteomes" id="UP000037460">
    <property type="component" value="Unassembled WGS sequence"/>
</dbReference>
<sequence length="285" mass="30426">MSWGTHRKTCALPCAAAAEPSYALNFENKRLAPTATGGESAGAGGAGMPKGASGAPLGGLGNVAALLKSLGLDNVSEETAREQIERIEKELLAKEASKALPPRVLEGWWYESMQPTESDAVPGAPRLRQVAVASVEAAMAECEWETALEHLFTAMELTPRGDRAIGTLHAQCCECCLRLVSTKERDAYNVRYCDSALEHSETAVRLWPDWAEAYAGRAAALEACGRLLEACDEYRHAIALAEDEGREETAEASGKEGAPLLAKLRGALEAATTKLADSEARDQLR</sequence>
<protein>
    <submittedName>
        <fullName evidence="1">Uncharacterized protein</fullName>
    </submittedName>
</protein>
<reference evidence="2" key="1">
    <citation type="journal article" date="2015" name="PLoS Genet.">
        <title>Genome Sequence and Transcriptome Analyses of Chrysochromulina tobin: Metabolic Tools for Enhanced Algal Fitness in the Prominent Order Prymnesiales (Haptophyceae).</title>
        <authorList>
            <person name="Hovde B.T."/>
            <person name="Deodato C.R."/>
            <person name="Hunsperger H.M."/>
            <person name="Ryken S.A."/>
            <person name="Yost W."/>
            <person name="Jha R.K."/>
            <person name="Patterson J."/>
            <person name="Monnat R.J. Jr."/>
            <person name="Barlow S.B."/>
            <person name="Starkenburg S.R."/>
            <person name="Cattolico R.A."/>
        </authorList>
    </citation>
    <scope>NUCLEOTIDE SEQUENCE</scope>
    <source>
        <strain evidence="2">CCMP291</strain>
    </source>
</reference>
<dbReference type="SUPFAM" id="SSF48452">
    <property type="entry name" value="TPR-like"/>
    <property type="match status" value="1"/>
</dbReference>
<dbReference type="Gene3D" id="1.25.40.10">
    <property type="entry name" value="Tetratricopeptide repeat domain"/>
    <property type="match status" value="1"/>
</dbReference>
<accession>A0A0M0K955</accession>
<proteinExistence type="predicted"/>
<comment type="caution">
    <text evidence="1">The sequence shown here is derived from an EMBL/GenBank/DDBJ whole genome shotgun (WGS) entry which is preliminary data.</text>
</comment>
<evidence type="ECO:0000313" key="2">
    <source>
        <dbReference type="Proteomes" id="UP000037460"/>
    </source>
</evidence>
<dbReference type="AlphaFoldDB" id="A0A0M0K955"/>
<dbReference type="EMBL" id="JWZX01000890">
    <property type="protein sequence ID" value="KOO35386.1"/>
    <property type="molecule type" value="Genomic_DNA"/>
</dbReference>
<keyword evidence="2" id="KW-1185">Reference proteome</keyword>
<evidence type="ECO:0000313" key="1">
    <source>
        <dbReference type="EMBL" id="KOO35386.1"/>
    </source>
</evidence>